<reference evidence="4 5" key="1">
    <citation type="journal article" date="2021" name="Front. Microbiol.">
        <title>Bacterial Transformation of Aromatic Monomers in Softwood Black Liquor.</title>
        <authorList>
            <person name="Navas L.E."/>
            <person name="Dexter G."/>
            <person name="Liu J."/>
            <person name="Levy-Booth D."/>
            <person name="Cho M."/>
            <person name="Jang S.K."/>
            <person name="Mansfield S.D."/>
            <person name="Renneckar S."/>
            <person name="Mohn W.W."/>
            <person name="Eltis L.D."/>
        </authorList>
    </citation>
    <scope>NUCLEOTIDE SEQUENCE [LARGE SCALE GENOMIC DNA]</scope>
    <source>
        <strain evidence="4 5">GD02</strain>
    </source>
</reference>
<dbReference type="Pfam" id="PF07731">
    <property type="entry name" value="Cu-oxidase_2"/>
    <property type="match status" value="1"/>
</dbReference>
<comment type="similarity">
    <text evidence="1">Belongs to the multicopper oxidase family.</text>
</comment>
<evidence type="ECO:0000313" key="5">
    <source>
        <dbReference type="Proteomes" id="UP001162740"/>
    </source>
</evidence>
<dbReference type="AlphaFoldDB" id="A0AA46WYB5"/>
<feature type="domain" description="Plastocyanin-like" evidence="2">
    <location>
        <begin position="421"/>
        <end position="525"/>
    </location>
</feature>
<dbReference type="PROSITE" id="PS51318">
    <property type="entry name" value="TAT"/>
    <property type="match status" value="1"/>
</dbReference>
<dbReference type="Proteomes" id="UP001162740">
    <property type="component" value="Chromosome"/>
</dbReference>
<dbReference type="PANTHER" id="PTHR48267">
    <property type="entry name" value="CUPREDOXIN SUPERFAMILY PROTEIN"/>
    <property type="match status" value="1"/>
</dbReference>
<evidence type="ECO:0000313" key="4">
    <source>
        <dbReference type="EMBL" id="UZF45792.1"/>
    </source>
</evidence>
<dbReference type="InterPro" id="IPR011706">
    <property type="entry name" value="Cu-oxidase_C"/>
</dbReference>
<gene>
    <name evidence="4" type="ORF">KUM34_003640</name>
</gene>
<accession>A0AA46WYB5</accession>
<dbReference type="InterPro" id="IPR045087">
    <property type="entry name" value="Cu-oxidase_fam"/>
</dbReference>
<dbReference type="GO" id="GO:0016491">
    <property type="term" value="F:oxidoreductase activity"/>
    <property type="evidence" value="ECO:0007669"/>
    <property type="project" value="InterPro"/>
</dbReference>
<dbReference type="Pfam" id="PF07732">
    <property type="entry name" value="Cu-oxidase_3"/>
    <property type="match status" value="1"/>
</dbReference>
<protein>
    <submittedName>
        <fullName evidence="4">Multicopper oxidase domain-containing protein</fullName>
    </submittedName>
</protein>
<dbReference type="SUPFAM" id="SSF49503">
    <property type="entry name" value="Cupredoxins"/>
    <property type="match status" value="3"/>
</dbReference>
<dbReference type="InterPro" id="IPR006311">
    <property type="entry name" value="TAT_signal"/>
</dbReference>
<dbReference type="InterPro" id="IPR008972">
    <property type="entry name" value="Cupredoxin"/>
</dbReference>
<organism evidence="4 5">
    <name type="scientific">Rhodococcus rhodochrous</name>
    <dbReference type="NCBI Taxonomy" id="1829"/>
    <lineage>
        <taxon>Bacteria</taxon>
        <taxon>Bacillati</taxon>
        <taxon>Actinomycetota</taxon>
        <taxon>Actinomycetes</taxon>
        <taxon>Mycobacteriales</taxon>
        <taxon>Nocardiaceae</taxon>
        <taxon>Rhodococcus</taxon>
    </lineage>
</organism>
<sequence>MQRITRRTLLAGLAAGTGAVLLGGRAFADGPDISRPLLFHSPRLEPFVDDLPLLSRLDSSSYRIDAVSTMHSFHRDLPPGPALAYGDNTYGGPTLVAHRGQETSIEYRNRIDAHPFAVDFDTSLHGLSERDRTDVPTSMHLHGGVTPPEFDGNPEQISRPGQGFTYRFPNRQDATTLWYHDHAMAVTRLNAYAGLAGMYLLRDDHDTGLPGNPLGLPSGEFELDLVLQEKIVDSNGSQSIRSTPIVPQGRWEGGAVGDVGVVNGRIWPEARVARGLYRLRLLNAASFSIWDLHFSNGMPFWVIGMEGGLLDAPVPTTRVRLSPGERVDLLVDFAQLDADATVELRNSEPAAPQAAQIGAVLMPLFMRFRAESARGFTGPVPDRLRGGPGLPPVVGPIPAPQNVRNVSLSQPSEVRIPPSIMSLNNLMYHSTDIEMPRQGTVEQWNIVNATPDPHPIHLHLVHFRVLGRQAINTLAMCARQPQPPIGLKWTPDPDPYVVEPMRGPEPWETGYKDTVICDPNSVTRIVAYFPTADELGFDPDATFSREVHTFDPHRAGHGGHGDHTGHAGTVGTAGAAGTVGTAGGDLQGYVWHCHILDHEDHDMMLKYRTVT</sequence>
<name>A0AA46WYB5_RHORH</name>
<dbReference type="RefSeq" id="WP_229579851.1">
    <property type="nucleotide sequence ID" value="NZ_CP083974.1"/>
</dbReference>
<evidence type="ECO:0000256" key="1">
    <source>
        <dbReference type="ARBA" id="ARBA00010609"/>
    </source>
</evidence>
<evidence type="ECO:0000259" key="2">
    <source>
        <dbReference type="Pfam" id="PF07731"/>
    </source>
</evidence>
<dbReference type="PANTHER" id="PTHR48267:SF1">
    <property type="entry name" value="BILIRUBIN OXIDASE"/>
    <property type="match status" value="1"/>
</dbReference>
<evidence type="ECO:0000259" key="3">
    <source>
        <dbReference type="Pfam" id="PF07732"/>
    </source>
</evidence>
<dbReference type="InterPro" id="IPR011707">
    <property type="entry name" value="Cu-oxidase-like_N"/>
</dbReference>
<feature type="domain" description="Plastocyanin-like" evidence="3">
    <location>
        <begin position="134"/>
        <end position="204"/>
    </location>
</feature>
<dbReference type="GO" id="GO:0005507">
    <property type="term" value="F:copper ion binding"/>
    <property type="evidence" value="ECO:0007669"/>
    <property type="project" value="InterPro"/>
</dbReference>
<dbReference type="EMBL" id="CP083974">
    <property type="protein sequence ID" value="UZF45792.1"/>
    <property type="molecule type" value="Genomic_DNA"/>
</dbReference>
<proteinExistence type="inferred from homology"/>
<dbReference type="Gene3D" id="2.60.40.420">
    <property type="entry name" value="Cupredoxins - blue copper proteins"/>
    <property type="match status" value="3"/>
</dbReference>
<dbReference type="CDD" id="cd13844">
    <property type="entry name" value="CuRO_1_BOD_CotA_like"/>
    <property type="match status" value="1"/>
</dbReference>